<evidence type="ECO:0000313" key="2">
    <source>
        <dbReference type="EMBL" id="EZF69945.1"/>
    </source>
</evidence>
<name>A0A022XGT3_TRISD</name>
<protein>
    <submittedName>
        <fullName evidence="2">Uncharacterized protein</fullName>
    </submittedName>
</protein>
<proteinExistence type="predicted"/>
<keyword evidence="3" id="KW-1185">Reference proteome</keyword>
<dbReference type="Proteomes" id="UP000023623">
    <property type="component" value="Unassembled WGS sequence"/>
</dbReference>
<dbReference type="EMBL" id="KK208921">
    <property type="protein sequence ID" value="EZF69945.1"/>
    <property type="molecule type" value="Genomic_DNA"/>
</dbReference>
<dbReference type="AlphaFoldDB" id="A0A022XGT3"/>
<organism evidence="2 3">
    <name type="scientific">Trichophyton soudanense CBS 452.61</name>
    <dbReference type="NCBI Taxonomy" id="1215331"/>
    <lineage>
        <taxon>Eukaryota</taxon>
        <taxon>Fungi</taxon>
        <taxon>Dikarya</taxon>
        <taxon>Ascomycota</taxon>
        <taxon>Pezizomycotina</taxon>
        <taxon>Eurotiomycetes</taxon>
        <taxon>Eurotiomycetidae</taxon>
        <taxon>Onygenales</taxon>
        <taxon>Arthrodermataceae</taxon>
        <taxon>Trichophyton</taxon>
    </lineage>
</organism>
<feature type="compositionally biased region" description="Polar residues" evidence="1">
    <location>
        <begin position="85"/>
        <end position="98"/>
    </location>
</feature>
<evidence type="ECO:0000256" key="1">
    <source>
        <dbReference type="SAM" id="MobiDB-lite"/>
    </source>
</evidence>
<feature type="region of interest" description="Disordered" evidence="1">
    <location>
        <begin position="82"/>
        <end position="105"/>
    </location>
</feature>
<reference evidence="2 3" key="1">
    <citation type="submission" date="2014-02" db="EMBL/GenBank/DDBJ databases">
        <title>The Genome Sequence of Trichophyton rubrum (morphotype soudanense) CBS 452.61.</title>
        <authorList>
            <consortium name="The Broad Institute Genomics Platform"/>
            <person name="Cuomo C.A."/>
            <person name="White T.C."/>
            <person name="Graser Y."/>
            <person name="Martinez-Rossi N."/>
            <person name="Heitman J."/>
            <person name="Young S.K."/>
            <person name="Zeng Q."/>
            <person name="Gargeya S."/>
            <person name="Abouelleil A."/>
            <person name="Alvarado L."/>
            <person name="Chapman S.B."/>
            <person name="Gainer-Dewar J."/>
            <person name="Goldberg J."/>
            <person name="Griggs A."/>
            <person name="Gujja S."/>
            <person name="Hansen M."/>
            <person name="Howarth C."/>
            <person name="Imamovic A."/>
            <person name="Larimer J."/>
            <person name="Martinez D."/>
            <person name="Murphy C."/>
            <person name="Pearson M.D."/>
            <person name="Persinoti G."/>
            <person name="Poon T."/>
            <person name="Priest M."/>
            <person name="Roberts A.D."/>
            <person name="Saif S."/>
            <person name="Shea T.D."/>
            <person name="Sykes S.N."/>
            <person name="Wortman J."/>
            <person name="Nusbaum C."/>
            <person name="Birren B."/>
        </authorList>
    </citation>
    <scope>NUCLEOTIDE SEQUENCE [LARGE SCALE GENOMIC DNA]</scope>
    <source>
        <strain evidence="2 3">CBS 452.61</strain>
    </source>
</reference>
<evidence type="ECO:0000313" key="3">
    <source>
        <dbReference type="Proteomes" id="UP000023623"/>
    </source>
</evidence>
<accession>A0A022XGT3</accession>
<sequence>MDLTTPMRRRRLELASAVPIPSFAAGYMPSLGTPTGSGHDMLSGSRNARLEWKGNTASEALGPAGRLHDALSIPDLPLAACSPHSHPQISARIYQTSKQPREERE</sequence>
<dbReference type="HOGENOM" id="CLU_154780_0_0_1"/>
<gene>
    <name evidence="2" type="ORF">H105_07641</name>
</gene>